<feature type="transmembrane region" description="Helical" evidence="7">
    <location>
        <begin position="38"/>
        <end position="61"/>
    </location>
</feature>
<evidence type="ECO:0000256" key="2">
    <source>
        <dbReference type="ARBA" id="ARBA00022485"/>
    </source>
</evidence>
<protein>
    <submittedName>
        <fullName evidence="9 10">4Fe-4S ferredoxin</fullName>
    </submittedName>
</protein>
<feature type="transmembrane region" description="Helical" evidence="7">
    <location>
        <begin position="131"/>
        <end position="150"/>
    </location>
</feature>
<dbReference type="PANTHER" id="PTHR30176">
    <property type="entry name" value="FERREDOXIN-TYPE PROTEIN NAPH"/>
    <property type="match status" value="1"/>
</dbReference>
<feature type="transmembrane region" description="Helical" evidence="7">
    <location>
        <begin position="214"/>
        <end position="233"/>
    </location>
</feature>
<evidence type="ECO:0000256" key="7">
    <source>
        <dbReference type="SAM" id="Phobius"/>
    </source>
</evidence>
<evidence type="ECO:0000313" key="19">
    <source>
        <dbReference type="Proteomes" id="UP000062475"/>
    </source>
</evidence>
<dbReference type="PATRIC" id="fig|43687.5.peg.1388"/>
<reference evidence="14 16" key="3">
    <citation type="submission" date="2015-07" db="EMBL/GenBank/DDBJ databases">
        <title>Physiological, transcriptional responses and genome re-sequencing of acid resistant extremely thermoacidophilic Metallosphaera sedula SARC-M1.</title>
        <authorList>
            <person name="Ai C."/>
            <person name="McCarthy S."/>
            <person name="Eckrich V."/>
            <person name="Rudrappa D."/>
            <person name="Qiu G."/>
            <person name="Blum P."/>
        </authorList>
    </citation>
    <scope>NUCLEOTIDE SEQUENCE [LARGE SCALE GENOMIC DNA]</scope>
    <source>
        <strain evidence="14 16">SARC-M1</strain>
    </source>
</reference>
<dbReference type="GO" id="GO:0051539">
    <property type="term" value="F:4 iron, 4 sulfur cluster binding"/>
    <property type="evidence" value="ECO:0007669"/>
    <property type="project" value="UniProtKB-KW"/>
</dbReference>
<reference evidence="9 15" key="1">
    <citation type="journal article" date="2014" name="J. Bacteriol.">
        <title>Role of an Archaeal PitA Transporter in the Copper and Arsenic Resistance of Metallosphaera sedula, an Extreme Thermoacidophile.</title>
        <authorList>
            <person name="McCarthy S."/>
            <person name="Ai C."/>
            <person name="Wheaton G."/>
            <person name="Tevatia R."/>
            <person name="Eckrich V."/>
            <person name="Kelly R."/>
            <person name="Blum P."/>
        </authorList>
    </citation>
    <scope>NUCLEOTIDE SEQUENCE [LARGE SCALE GENOMIC DNA]</scope>
    <source>
        <strain evidence="9 15">CuR1</strain>
    </source>
</reference>
<evidence type="ECO:0000313" key="9">
    <source>
        <dbReference type="EMBL" id="AIM27419.1"/>
    </source>
</evidence>
<dbReference type="Proteomes" id="UP000029084">
    <property type="component" value="Chromosome"/>
</dbReference>
<dbReference type="EMBL" id="CP008822">
    <property type="protein sequence ID" value="AIM27419.1"/>
    <property type="molecule type" value="Genomic_DNA"/>
</dbReference>
<evidence type="ECO:0000313" key="18">
    <source>
        <dbReference type="Proteomes" id="UP000062398"/>
    </source>
</evidence>
<feature type="transmembrane region" description="Helical" evidence="7">
    <location>
        <begin position="239"/>
        <end position="260"/>
    </location>
</feature>
<organism evidence="9 15">
    <name type="scientific">Metallosphaera sedula</name>
    <dbReference type="NCBI Taxonomy" id="43687"/>
    <lineage>
        <taxon>Archaea</taxon>
        <taxon>Thermoproteota</taxon>
        <taxon>Thermoprotei</taxon>
        <taxon>Sulfolobales</taxon>
        <taxon>Sulfolobaceae</taxon>
        <taxon>Metallosphaera</taxon>
    </lineage>
</organism>
<reference evidence="17 18" key="2">
    <citation type="journal article" date="2015" name="Genome Announc.">
        <title>Complete Genome Sequences of Evolved Arsenate-Resistant Metallosphaera sedula Strains.</title>
        <authorList>
            <person name="Ai C."/>
            <person name="McCarthy S."/>
            <person name="Schackwitz W."/>
            <person name="Martin J."/>
            <person name="Lipzen A."/>
            <person name="Blum P."/>
        </authorList>
    </citation>
    <scope>NUCLEOTIDE SEQUENCE [LARGE SCALE GENOMIC DNA]</scope>
    <source>
        <strain evidence="12 18">ARS120-1</strain>
        <strain evidence="13 17">ARS120-2</strain>
        <strain evidence="10 20">ARS50-1</strain>
        <strain evidence="11 19">ARS50-2</strain>
    </source>
</reference>
<dbReference type="OMA" id="VIMMGTE"/>
<feature type="transmembrane region" description="Helical" evidence="7">
    <location>
        <begin position="6"/>
        <end position="26"/>
    </location>
</feature>
<keyword evidence="7" id="KW-0812">Transmembrane</keyword>
<dbReference type="GO" id="GO:0005886">
    <property type="term" value="C:plasma membrane"/>
    <property type="evidence" value="ECO:0007669"/>
    <property type="project" value="TreeGrafter"/>
</dbReference>
<evidence type="ECO:0000256" key="6">
    <source>
        <dbReference type="ARBA" id="ARBA00023014"/>
    </source>
</evidence>
<sequence length="630" mass="71760">MTIQILFDFSVIYIVIMMLIDFWIFGYVLRKEFVNLKAILFLISVTLIMSSESVSIAYIAVLHGSLFMEPVTLSVAFTPMLLSLLVKSERVSVRRSLRLSAILSIALLVDEVSMGYLYGSFAPQPNPILTAVDNPAFGLMMLGDGVYFMAISRTKSVVDWSLTTFALSMAFMPSLYRVAGVELVTSLMSSLIMIVNIVMLYIIEMRQTTLRGQLVSISLALFDFVMMLGLSFFAGFNDLYVITLAMLISMVWYFFLIFFNVPSSRIQMKLRYPFLFLVLVNLAELAMGFGESVLGFNLTNAIFSSSVMHHGTSMSHSGMAMRSPFTNPFWWLFPINPLTMTEMYLHKGFLISLFMTPFMLVMSTTMSPFYVIMMGAEMSFLVYQRYKRVKSRYLRNWTLAILVGVPIFVVLIPYYTNFYVFGMSGMIFPVTLATFALSLGVIVVASILFGRGSYCNLVCMSAHMFSNIFYEQFQAKTSSKIWEYARRILMIPMFLFLGLYVMQELHGVNFPLDPLNFYGMFTLNYVWWFFYFLTPIFGTYSCARQGWCGFGTFTGIFNKVLFKIRAKNLETCRTCSTKNCDSSCPVKIPVSQDIIRQGYTNRVSCVGCARCVEVCPHENLEVRNILSLLK</sequence>
<evidence type="ECO:0000313" key="16">
    <source>
        <dbReference type="Proteomes" id="UP000056255"/>
    </source>
</evidence>
<feature type="transmembrane region" description="Helical" evidence="7">
    <location>
        <begin position="67"/>
        <end position="86"/>
    </location>
</feature>
<evidence type="ECO:0000313" key="13">
    <source>
        <dbReference type="EMBL" id="AKV81029.1"/>
    </source>
</evidence>
<dbReference type="SUPFAM" id="SSF54862">
    <property type="entry name" value="4Fe-4S ferredoxins"/>
    <property type="match status" value="1"/>
</dbReference>
<keyword evidence="5" id="KW-0408">Iron</keyword>
<evidence type="ECO:0000313" key="15">
    <source>
        <dbReference type="Proteomes" id="UP000029084"/>
    </source>
</evidence>
<evidence type="ECO:0000256" key="5">
    <source>
        <dbReference type="ARBA" id="ARBA00023004"/>
    </source>
</evidence>
<dbReference type="PROSITE" id="PS00198">
    <property type="entry name" value="4FE4S_FER_1"/>
    <property type="match status" value="1"/>
</dbReference>
<dbReference type="InterPro" id="IPR017900">
    <property type="entry name" value="4Fe4S_Fe_S_CS"/>
</dbReference>
<feature type="transmembrane region" description="Helical" evidence="7">
    <location>
        <begin position="393"/>
        <end position="415"/>
    </location>
</feature>
<feature type="transmembrane region" description="Helical" evidence="7">
    <location>
        <begin position="183"/>
        <end position="202"/>
    </location>
</feature>
<dbReference type="PANTHER" id="PTHR30176:SF3">
    <property type="entry name" value="FERREDOXIN-TYPE PROTEIN NAPH"/>
    <property type="match status" value="1"/>
</dbReference>
<feature type="transmembrane region" description="Helical" evidence="7">
    <location>
        <begin position="272"/>
        <end position="290"/>
    </location>
</feature>
<keyword evidence="2" id="KW-0004">4Fe-4S</keyword>
<dbReference type="Proteomes" id="UP000068832">
    <property type="component" value="Chromosome"/>
</dbReference>
<dbReference type="EMBL" id="CP012174">
    <property type="protein sequence ID" value="AKV78784.1"/>
    <property type="molecule type" value="Genomic_DNA"/>
</dbReference>
<dbReference type="GO" id="GO:0016491">
    <property type="term" value="F:oxidoreductase activity"/>
    <property type="evidence" value="ECO:0007669"/>
    <property type="project" value="UniProtKB-ARBA"/>
</dbReference>
<dbReference type="Proteomes" id="UP000062475">
    <property type="component" value="Chromosome"/>
</dbReference>
<gene>
    <name evidence="9" type="ORF">HA72_1274</name>
    <name evidence="10" type="ORF">MsedA_1292</name>
    <name evidence="11" type="ORF">MsedB_1294</name>
    <name evidence="12" type="ORF">MsedC_1292</name>
    <name evidence="13" type="ORF">MsedD_1293</name>
    <name evidence="14" type="ORF">MsedE_1296</name>
</gene>
<evidence type="ECO:0000313" key="12">
    <source>
        <dbReference type="EMBL" id="AKV78784.1"/>
    </source>
</evidence>
<evidence type="ECO:0000313" key="14">
    <source>
        <dbReference type="EMBL" id="AKV83270.1"/>
    </source>
</evidence>
<dbReference type="EMBL" id="CP012175">
    <property type="protein sequence ID" value="AKV81029.1"/>
    <property type="molecule type" value="Genomic_DNA"/>
</dbReference>
<keyword evidence="7" id="KW-1133">Transmembrane helix</keyword>
<evidence type="ECO:0000313" key="11">
    <source>
        <dbReference type="EMBL" id="AKV76532.1"/>
    </source>
</evidence>
<dbReference type="OrthoDB" id="2837at2157"/>
<feature type="transmembrane region" description="Helical" evidence="7">
    <location>
        <begin position="484"/>
        <end position="503"/>
    </location>
</feature>
<evidence type="ECO:0000313" key="20">
    <source>
        <dbReference type="Proteomes" id="UP000068832"/>
    </source>
</evidence>
<keyword evidence="7" id="KW-0472">Membrane</keyword>
<evidence type="ECO:0000256" key="3">
    <source>
        <dbReference type="ARBA" id="ARBA00022723"/>
    </source>
</evidence>
<dbReference type="EMBL" id="CP012176">
    <property type="protein sequence ID" value="AKV83270.1"/>
    <property type="molecule type" value="Genomic_DNA"/>
</dbReference>
<evidence type="ECO:0000256" key="4">
    <source>
        <dbReference type="ARBA" id="ARBA00022982"/>
    </source>
</evidence>
<dbReference type="EMBL" id="CP012173">
    <property type="protein sequence ID" value="AKV76532.1"/>
    <property type="molecule type" value="Genomic_DNA"/>
</dbReference>
<feature type="transmembrane region" description="Helical" evidence="7">
    <location>
        <begin position="427"/>
        <end position="450"/>
    </location>
</feature>
<dbReference type="Proteomes" id="UP000062398">
    <property type="component" value="Chromosome"/>
</dbReference>
<dbReference type="Proteomes" id="UP000061362">
    <property type="component" value="Chromosome"/>
</dbReference>
<keyword evidence="1" id="KW-0813">Transport</keyword>
<feature type="transmembrane region" description="Helical" evidence="7">
    <location>
        <begin position="157"/>
        <end position="177"/>
    </location>
</feature>
<dbReference type="EMBL" id="CP012172">
    <property type="protein sequence ID" value="AKV74293.1"/>
    <property type="molecule type" value="Genomic_DNA"/>
</dbReference>
<dbReference type="AlphaFoldDB" id="A0A088E4P9"/>
<dbReference type="GO" id="GO:0046872">
    <property type="term" value="F:metal ion binding"/>
    <property type="evidence" value="ECO:0007669"/>
    <property type="project" value="UniProtKB-KW"/>
</dbReference>
<dbReference type="PROSITE" id="PS51379">
    <property type="entry name" value="4FE4S_FER_2"/>
    <property type="match status" value="1"/>
</dbReference>
<feature type="transmembrane region" description="Helical" evidence="7">
    <location>
        <begin position="515"/>
        <end position="534"/>
    </location>
</feature>
<feature type="domain" description="4Fe-4S ferredoxin-type" evidence="8">
    <location>
        <begin position="596"/>
        <end position="625"/>
    </location>
</feature>
<dbReference type="InterPro" id="IPR017896">
    <property type="entry name" value="4Fe4S_Fe-S-bd"/>
</dbReference>
<dbReference type="InterPro" id="IPR051684">
    <property type="entry name" value="Electron_Trans/Redox"/>
</dbReference>
<keyword evidence="4" id="KW-0249">Electron transport</keyword>
<feature type="transmembrane region" description="Helical" evidence="7">
    <location>
        <begin position="98"/>
        <end position="119"/>
    </location>
</feature>
<dbReference type="Proteomes" id="UP000056255">
    <property type="component" value="Chromosome"/>
</dbReference>
<evidence type="ECO:0000256" key="1">
    <source>
        <dbReference type="ARBA" id="ARBA00022448"/>
    </source>
</evidence>
<evidence type="ECO:0000313" key="10">
    <source>
        <dbReference type="EMBL" id="AKV74293.1"/>
    </source>
</evidence>
<dbReference type="Gene3D" id="3.30.70.20">
    <property type="match status" value="1"/>
</dbReference>
<evidence type="ECO:0000259" key="8">
    <source>
        <dbReference type="PROSITE" id="PS51379"/>
    </source>
</evidence>
<proteinExistence type="predicted"/>
<name>A0A088E4P9_9CREN</name>
<dbReference type="GeneID" id="91755771"/>
<feature type="transmembrane region" description="Helical" evidence="7">
    <location>
        <begin position="349"/>
        <end position="372"/>
    </location>
</feature>
<evidence type="ECO:0000313" key="17">
    <source>
        <dbReference type="Proteomes" id="UP000061362"/>
    </source>
</evidence>
<keyword evidence="3" id="KW-0479">Metal-binding</keyword>
<accession>A0A088E4P9</accession>
<keyword evidence="6" id="KW-0411">Iron-sulfur</keyword>
<dbReference type="RefSeq" id="WP_012021221.1">
    <property type="nucleotide sequence ID" value="NZ_AP019770.1"/>
</dbReference>